<dbReference type="GO" id="GO:0005886">
    <property type="term" value="C:plasma membrane"/>
    <property type="evidence" value="ECO:0007669"/>
    <property type="project" value="UniProtKB-SubCell"/>
</dbReference>
<dbReference type="EMBL" id="NFDE01000042">
    <property type="protein sequence ID" value="OTX90599.1"/>
    <property type="molecule type" value="Genomic_DNA"/>
</dbReference>
<feature type="transmembrane region" description="Helical" evidence="11">
    <location>
        <begin position="64"/>
        <end position="81"/>
    </location>
</feature>
<comment type="subcellular location">
    <subcellularLocation>
        <location evidence="1">Cell membrane</location>
        <topology evidence="1">Multi-pass membrane protein</topology>
    </subcellularLocation>
</comment>
<evidence type="ECO:0000256" key="2">
    <source>
        <dbReference type="ARBA" id="ARBA00011262"/>
    </source>
</evidence>
<feature type="transmembrane region" description="Helical" evidence="11">
    <location>
        <begin position="12"/>
        <end position="30"/>
    </location>
</feature>
<evidence type="ECO:0000256" key="9">
    <source>
        <dbReference type="ARBA" id="ARBA00025439"/>
    </source>
</evidence>
<dbReference type="Proteomes" id="UP000194945">
    <property type="component" value="Unassembled WGS sequence"/>
</dbReference>
<evidence type="ECO:0000256" key="10">
    <source>
        <dbReference type="ARBA" id="ARBA00039382"/>
    </source>
</evidence>
<evidence type="ECO:0000313" key="13">
    <source>
        <dbReference type="Proteomes" id="UP000194945"/>
    </source>
</evidence>
<feature type="transmembrane region" description="Helical" evidence="11">
    <location>
        <begin position="207"/>
        <end position="230"/>
    </location>
</feature>
<keyword evidence="5" id="KW-0997">Cell inner membrane</keyword>
<comment type="subunit">
    <text evidence="2">The complex is composed of two ATP-binding proteins (LsrA), two transmembrane proteins (LsrC and LsrD) and a solute-binding protein (LsrB).</text>
</comment>
<keyword evidence="7 11" id="KW-1133">Transmembrane helix</keyword>
<dbReference type="CDD" id="cd06579">
    <property type="entry name" value="TM_PBP1_transp_AraH_like"/>
    <property type="match status" value="1"/>
</dbReference>
<feature type="transmembrane region" description="Helical" evidence="11">
    <location>
        <begin position="36"/>
        <end position="57"/>
    </location>
</feature>
<comment type="caution">
    <text evidence="12">The sequence shown here is derived from an EMBL/GenBank/DDBJ whole genome shotgun (WGS) entry which is preliminary data.</text>
</comment>
<gene>
    <name evidence="12" type="ORF">BK730_09075</name>
</gene>
<accession>A0A242ZEI6</accession>
<feature type="transmembrane region" description="Helical" evidence="11">
    <location>
        <begin position="114"/>
        <end position="134"/>
    </location>
</feature>
<reference evidence="12 13" key="1">
    <citation type="submission" date="2016-10" db="EMBL/GenBank/DDBJ databases">
        <title>Comparative genomics of Bacillus thuringiensis reveals a path to pathogens against multiple invertebrate hosts.</title>
        <authorList>
            <person name="Zheng J."/>
            <person name="Gao Q."/>
            <person name="Liu H."/>
            <person name="Peng D."/>
            <person name="Ruan L."/>
            <person name="Sun M."/>
        </authorList>
    </citation>
    <scope>NUCLEOTIDE SEQUENCE [LARGE SCALE GENOMIC DNA]</scope>
    <source>
        <strain evidence="12">BGSC 4BK1</strain>
    </source>
</reference>
<evidence type="ECO:0000256" key="3">
    <source>
        <dbReference type="ARBA" id="ARBA00022448"/>
    </source>
</evidence>
<name>A0A242ZEI6_9BACI</name>
<dbReference type="Pfam" id="PF02653">
    <property type="entry name" value="BPD_transp_2"/>
    <property type="match status" value="1"/>
</dbReference>
<keyword evidence="6 11" id="KW-0812">Transmembrane</keyword>
<dbReference type="PANTHER" id="PTHR32196:SF29">
    <property type="entry name" value="AUTOINDUCER 2 IMPORT SYSTEM PERMEASE PROTEIN LSRC"/>
    <property type="match status" value="1"/>
</dbReference>
<proteinExistence type="predicted"/>
<keyword evidence="8 11" id="KW-0472">Membrane</keyword>
<feature type="transmembrane region" description="Helical" evidence="11">
    <location>
        <begin position="154"/>
        <end position="176"/>
    </location>
</feature>
<sequence length="317" mass="34084">MKRMYKMHETSMILLLLIYIAIVGMINPSFVQLNSLSLMMKSSVILVVLAIGQSFVLFTKNIDVSVGSIMGLSAAVCGMLLTDGYHAFLSILAAILLGAILGFINGIGVAKFRVPAIIMTLGMLGIIRGAMLIFTGGKWIEDVPNNFKKLSSIVILGLPIIVWVVLIILLLLYFFLRKVPFGRYFYAVGDNEDGARLIGIPVNKVKIYAFIISGISAALAGCIFVMNIGFVPNQTGTGIELQVIAAAVLGGIHLKGGTGSIVGAALGAVFLEAISSSLVFLKIPAFWNNAISGFLLLVIVILDSVMKKWKAERRMNL</sequence>
<dbReference type="PANTHER" id="PTHR32196">
    <property type="entry name" value="ABC TRANSPORTER PERMEASE PROTEIN YPHD-RELATED-RELATED"/>
    <property type="match status" value="1"/>
</dbReference>
<evidence type="ECO:0000256" key="6">
    <source>
        <dbReference type="ARBA" id="ARBA00022692"/>
    </source>
</evidence>
<keyword evidence="3" id="KW-0813">Transport</keyword>
<evidence type="ECO:0000256" key="7">
    <source>
        <dbReference type="ARBA" id="ARBA00022989"/>
    </source>
</evidence>
<evidence type="ECO:0000313" key="12">
    <source>
        <dbReference type="EMBL" id="OTX90599.1"/>
    </source>
</evidence>
<evidence type="ECO:0000256" key="11">
    <source>
        <dbReference type="SAM" id="Phobius"/>
    </source>
</evidence>
<organism evidence="12 13">
    <name type="scientific">Bacillus wiedmannii</name>
    <dbReference type="NCBI Taxonomy" id="1890302"/>
    <lineage>
        <taxon>Bacteria</taxon>
        <taxon>Bacillati</taxon>
        <taxon>Bacillota</taxon>
        <taxon>Bacilli</taxon>
        <taxon>Bacillales</taxon>
        <taxon>Bacillaceae</taxon>
        <taxon>Bacillus</taxon>
        <taxon>Bacillus cereus group</taxon>
    </lineage>
</organism>
<keyword evidence="4" id="KW-1003">Cell membrane</keyword>
<evidence type="ECO:0000256" key="5">
    <source>
        <dbReference type="ARBA" id="ARBA00022519"/>
    </source>
</evidence>
<dbReference type="GO" id="GO:0022857">
    <property type="term" value="F:transmembrane transporter activity"/>
    <property type="evidence" value="ECO:0007669"/>
    <property type="project" value="InterPro"/>
</dbReference>
<dbReference type="RefSeq" id="WP_088080936.1">
    <property type="nucleotide sequence ID" value="NZ_JARMNH010000028.1"/>
</dbReference>
<dbReference type="AlphaFoldDB" id="A0A242ZEI6"/>
<feature type="transmembrane region" description="Helical" evidence="11">
    <location>
        <begin position="286"/>
        <end position="306"/>
    </location>
</feature>
<evidence type="ECO:0000256" key="1">
    <source>
        <dbReference type="ARBA" id="ARBA00004651"/>
    </source>
</evidence>
<feature type="transmembrane region" description="Helical" evidence="11">
    <location>
        <begin position="87"/>
        <end position="107"/>
    </location>
</feature>
<protein>
    <recommendedName>
        <fullName evidence="10">Autoinducer 2 import system permease protein LsrC</fullName>
    </recommendedName>
</protein>
<dbReference type="InterPro" id="IPR001851">
    <property type="entry name" value="ABC_transp_permease"/>
</dbReference>
<evidence type="ECO:0000256" key="4">
    <source>
        <dbReference type="ARBA" id="ARBA00022475"/>
    </source>
</evidence>
<comment type="function">
    <text evidence="9">Part of the ABC transporter complex LsrABCD involved in autoinducer 2 (AI-2) import. Probably responsible for the translocation of the substrate across the membrane.</text>
</comment>
<evidence type="ECO:0000256" key="8">
    <source>
        <dbReference type="ARBA" id="ARBA00023136"/>
    </source>
</evidence>